<accession>A0A7M5XJH2</accession>
<evidence type="ECO:0000313" key="4">
    <source>
        <dbReference type="Proteomes" id="UP000594262"/>
    </source>
</evidence>
<dbReference type="OrthoDB" id="5985950at2759"/>
<dbReference type="AlphaFoldDB" id="A0A7M5XJH2"/>
<feature type="region of interest" description="Disordered" evidence="1">
    <location>
        <begin position="1"/>
        <end position="21"/>
    </location>
</feature>
<evidence type="ECO:0000256" key="1">
    <source>
        <dbReference type="SAM" id="MobiDB-lite"/>
    </source>
</evidence>
<reference evidence="3" key="1">
    <citation type="submission" date="2021-01" db="UniProtKB">
        <authorList>
            <consortium name="EnsemblMetazoa"/>
        </authorList>
    </citation>
    <scope>IDENTIFICATION</scope>
</reference>
<name>A0A7M5XJH2_9CNID</name>
<proteinExistence type="predicted"/>
<keyword evidence="4" id="KW-1185">Reference proteome</keyword>
<evidence type="ECO:0000259" key="2">
    <source>
        <dbReference type="Pfam" id="PF20478"/>
    </source>
</evidence>
<feature type="domain" description="P2X purinoreceptor 7 intracellular" evidence="2">
    <location>
        <begin position="9"/>
        <end position="162"/>
    </location>
</feature>
<dbReference type="PANTHER" id="PTHR36981">
    <property type="entry name" value="ZGC:195170"/>
    <property type="match status" value="1"/>
</dbReference>
<sequence>MRSSNEKKKAPEEKKPEQEKINHLEDPLTSWCKCGNCSVMTSYGFLEEAECICCHDIVKVSDPYYKLEEIQCLCKHPKFEGLIMDEDNLYMGLVGQYEQYSTFLPTRDNVSTKNYRYISYRHFTWWVHNKLKKHVRRRLPACALRVIRERFPAPDGIYVGFKHGKVIVESMATWKIEGEKEQYESEDEGEDSEDSD</sequence>
<protein>
    <recommendedName>
        <fullName evidence="2">P2X purinoreceptor 7 intracellular domain-containing protein</fullName>
    </recommendedName>
</protein>
<organism evidence="3 4">
    <name type="scientific">Clytia hemisphaerica</name>
    <dbReference type="NCBI Taxonomy" id="252671"/>
    <lineage>
        <taxon>Eukaryota</taxon>
        <taxon>Metazoa</taxon>
        <taxon>Cnidaria</taxon>
        <taxon>Hydrozoa</taxon>
        <taxon>Hydroidolina</taxon>
        <taxon>Leptothecata</taxon>
        <taxon>Obeliida</taxon>
        <taxon>Clytiidae</taxon>
        <taxon>Clytia</taxon>
    </lineage>
</organism>
<dbReference type="Pfam" id="PF20478">
    <property type="entry name" value="P2RX7_C"/>
    <property type="match status" value="1"/>
</dbReference>
<dbReference type="PANTHER" id="PTHR36981:SF1">
    <property type="entry name" value="P2X PURINORECEPTOR 7 INTRACELLULAR DOMAIN-CONTAINING PROTEIN"/>
    <property type="match status" value="1"/>
</dbReference>
<dbReference type="Proteomes" id="UP000594262">
    <property type="component" value="Unplaced"/>
</dbReference>
<dbReference type="EnsemblMetazoa" id="CLYHEMT023974.1">
    <property type="protein sequence ID" value="CLYHEMP023974.1"/>
    <property type="gene ID" value="CLYHEMG023974"/>
</dbReference>
<evidence type="ECO:0000313" key="3">
    <source>
        <dbReference type="EnsemblMetazoa" id="CLYHEMP023974.1"/>
    </source>
</evidence>
<dbReference type="InterPro" id="IPR046815">
    <property type="entry name" value="P2RX7_C"/>
</dbReference>